<comment type="subcellular location">
    <subcellularLocation>
        <location evidence="1">Membrane</location>
    </subcellularLocation>
</comment>
<evidence type="ECO:0000313" key="5">
    <source>
        <dbReference type="Proteomes" id="UP001633002"/>
    </source>
</evidence>
<evidence type="ECO:0000256" key="3">
    <source>
        <dbReference type="SAM" id="Phobius"/>
    </source>
</evidence>
<protein>
    <recommendedName>
        <fullName evidence="6">Late embryogenesis abundant protein LEA-2 subgroup domain-containing protein</fullName>
    </recommendedName>
</protein>
<name>A0ABD3HK28_9MARC</name>
<evidence type="ECO:0000256" key="2">
    <source>
        <dbReference type="ARBA" id="ARBA00023136"/>
    </source>
</evidence>
<dbReference type="Proteomes" id="UP001633002">
    <property type="component" value="Unassembled WGS sequence"/>
</dbReference>
<feature type="transmembrane region" description="Helical" evidence="3">
    <location>
        <begin position="43"/>
        <end position="63"/>
    </location>
</feature>
<evidence type="ECO:0008006" key="6">
    <source>
        <dbReference type="Google" id="ProtNLM"/>
    </source>
</evidence>
<keyword evidence="3" id="KW-0812">Transmembrane</keyword>
<dbReference type="GO" id="GO:0016020">
    <property type="term" value="C:membrane"/>
    <property type="evidence" value="ECO:0007669"/>
    <property type="project" value="UniProtKB-SubCell"/>
</dbReference>
<reference evidence="4 5" key="1">
    <citation type="submission" date="2024-09" db="EMBL/GenBank/DDBJ databases">
        <title>Chromosome-scale assembly of Riccia sorocarpa.</title>
        <authorList>
            <person name="Paukszto L."/>
        </authorList>
    </citation>
    <scope>NUCLEOTIDE SEQUENCE [LARGE SCALE GENOMIC DNA]</scope>
    <source>
        <strain evidence="4">LP-2024</strain>
        <tissue evidence="4">Aerial parts of the thallus</tissue>
    </source>
</reference>
<evidence type="ECO:0000313" key="4">
    <source>
        <dbReference type="EMBL" id="KAL3690455.1"/>
    </source>
</evidence>
<proteinExistence type="predicted"/>
<comment type="caution">
    <text evidence="4">The sequence shown here is derived from an EMBL/GenBank/DDBJ whole genome shotgun (WGS) entry which is preliminary data.</text>
</comment>
<evidence type="ECO:0000256" key="1">
    <source>
        <dbReference type="ARBA" id="ARBA00004370"/>
    </source>
</evidence>
<keyword evidence="5" id="KW-1185">Reference proteome</keyword>
<dbReference type="EMBL" id="JBJQOH010000004">
    <property type="protein sequence ID" value="KAL3690455.1"/>
    <property type="molecule type" value="Genomic_DNA"/>
</dbReference>
<dbReference type="AlphaFoldDB" id="A0ABD3HK28"/>
<dbReference type="InterPro" id="IPR044839">
    <property type="entry name" value="NDR1-like"/>
</dbReference>
<gene>
    <name evidence="4" type="ORF">R1sor_016764</name>
</gene>
<sequence>MVDDRPSADLKETKPGSLLELMELVFWRGRSIEMSKLVKRYRCVCFCIVVCIVGLTLFGYYIGSGKFLDVPTFQVREFRLSDLDESLTTSTLNTECNFTMETHNRGKNMHIYYGDFYFSVQWENVNMGYGKVARFSQGSKNTTYFTGILQSSPANQKLNASQQAVLTESRNSGSMALSIDVVVKTRWKDITGLKSDEFDARIECQIAIDPVIASASQLLDQECEVLDFKCFNGC</sequence>
<organism evidence="4 5">
    <name type="scientific">Riccia sorocarpa</name>
    <dbReference type="NCBI Taxonomy" id="122646"/>
    <lineage>
        <taxon>Eukaryota</taxon>
        <taxon>Viridiplantae</taxon>
        <taxon>Streptophyta</taxon>
        <taxon>Embryophyta</taxon>
        <taxon>Marchantiophyta</taxon>
        <taxon>Marchantiopsida</taxon>
        <taxon>Marchantiidae</taxon>
        <taxon>Marchantiales</taxon>
        <taxon>Ricciaceae</taxon>
        <taxon>Riccia</taxon>
    </lineage>
</organism>
<keyword evidence="2 3" id="KW-0472">Membrane</keyword>
<keyword evidence="3" id="KW-1133">Transmembrane helix</keyword>
<dbReference type="PANTHER" id="PTHR31234:SF2">
    <property type="entry name" value="OS05G0199100 PROTEIN"/>
    <property type="match status" value="1"/>
</dbReference>
<dbReference type="PANTHER" id="PTHR31234">
    <property type="entry name" value="LATE EMBRYOGENESIS ABUNDANT (LEA) HYDROXYPROLINE-RICH GLYCOPROTEIN FAMILY"/>
    <property type="match status" value="1"/>
</dbReference>
<accession>A0ABD3HK28</accession>